<dbReference type="InterPro" id="IPR042175">
    <property type="entry name" value="Cell/Rod_MreC_2"/>
</dbReference>
<evidence type="ECO:0000256" key="2">
    <source>
        <dbReference type="ARBA" id="ARBA00013855"/>
    </source>
</evidence>
<evidence type="ECO:0000313" key="9">
    <source>
        <dbReference type="Proteomes" id="UP000634919"/>
    </source>
</evidence>
<dbReference type="PIRSF" id="PIRSF038471">
    <property type="entry name" value="MreC"/>
    <property type="match status" value="1"/>
</dbReference>
<evidence type="ECO:0000256" key="6">
    <source>
        <dbReference type="SAM" id="MobiDB-lite"/>
    </source>
</evidence>
<reference evidence="8 9" key="1">
    <citation type="submission" date="2020-08" db="EMBL/GenBank/DDBJ databases">
        <title>A Genomic Blueprint of the Chicken Gut Microbiome.</title>
        <authorList>
            <person name="Gilroy R."/>
            <person name="Ravi A."/>
            <person name="Getino M."/>
            <person name="Pursley I."/>
            <person name="Horton D.L."/>
            <person name="Alikhan N.-F."/>
            <person name="Baker D."/>
            <person name="Gharbi K."/>
            <person name="Hall N."/>
            <person name="Watson M."/>
            <person name="Adriaenssens E.M."/>
            <person name="Foster-Nyarko E."/>
            <person name="Jarju S."/>
            <person name="Secka A."/>
            <person name="Antonio M."/>
            <person name="Oren A."/>
            <person name="Chaudhuri R."/>
            <person name="La Ragione R.M."/>
            <person name="Hildebrand F."/>
            <person name="Pallen M.J."/>
        </authorList>
    </citation>
    <scope>NUCLEOTIDE SEQUENCE [LARGE SCALE GENOMIC DNA]</scope>
    <source>
        <strain evidence="8 9">Sa2CVA6</strain>
    </source>
</reference>
<dbReference type="InterPro" id="IPR042177">
    <property type="entry name" value="Cell/Rod_1"/>
</dbReference>
<evidence type="ECO:0000256" key="3">
    <source>
        <dbReference type="ARBA" id="ARBA00022960"/>
    </source>
</evidence>
<proteinExistence type="inferred from homology"/>
<evidence type="ECO:0000313" key="8">
    <source>
        <dbReference type="EMBL" id="MBD7959689.1"/>
    </source>
</evidence>
<comment type="similarity">
    <text evidence="1 5">Belongs to the MreC family.</text>
</comment>
<evidence type="ECO:0000259" key="7">
    <source>
        <dbReference type="Pfam" id="PF04085"/>
    </source>
</evidence>
<evidence type="ECO:0000256" key="5">
    <source>
        <dbReference type="PIRNR" id="PIRNR038471"/>
    </source>
</evidence>
<comment type="function">
    <text evidence="5">Involved in formation and maintenance of cell shape.</text>
</comment>
<dbReference type="RefSeq" id="WP_191722097.1">
    <property type="nucleotide sequence ID" value="NZ_JACSQK010000002.1"/>
</dbReference>
<dbReference type="Proteomes" id="UP000634919">
    <property type="component" value="Unassembled WGS sequence"/>
</dbReference>
<protein>
    <recommendedName>
        <fullName evidence="2 5">Cell shape-determining protein MreC</fullName>
    </recommendedName>
    <alternativeName>
        <fullName evidence="4 5">Cell shape protein MreC</fullName>
    </alternativeName>
</protein>
<keyword evidence="9" id="KW-1185">Reference proteome</keyword>
<dbReference type="PANTHER" id="PTHR34138">
    <property type="entry name" value="CELL SHAPE-DETERMINING PROTEIN MREC"/>
    <property type="match status" value="1"/>
</dbReference>
<dbReference type="InterPro" id="IPR055342">
    <property type="entry name" value="MreC_beta-barrel_core"/>
</dbReference>
<gene>
    <name evidence="8" type="primary">mreC</name>
    <name evidence="8" type="ORF">H9646_04270</name>
</gene>
<evidence type="ECO:0000256" key="1">
    <source>
        <dbReference type="ARBA" id="ARBA00009369"/>
    </source>
</evidence>
<dbReference type="Pfam" id="PF04085">
    <property type="entry name" value="MreC"/>
    <property type="match status" value="1"/>
</dbReference>
<feature type="domain" description="Rod shape-determining protein MreC beta-barrel core" evidence="7">
    <location>
        <begin position="132"/>
        <end position="281"/>
    </location>
</feature>
<feature type="region of interest" description="Disordered" evidence="6">
    <location>
        <begin position="291"/>
        <end position="331"/>
    </location>
</feature>
<name>A0ABR8S8G6_9BURK</name>
<comment type="caution">
    <text evidence="8">The sequence shown here is derived from an EMBL/GenBank/DDBJ whole genome shotgun (WGS) entry which is preliminary data.</text>
</comment>
<accession>A0ABR8S8G6</accession>
<evidence type="ECO:0000256" key="4">
    <source>
        <dbReference type="ARBA" id="ARBA00032089"/>
    </source>
</evidence>
<organism evidence="8 9">
    <name type="scientific">Comamonas avium</name>
    <dbReference type="NCBI Taxonomy" id="2762231"/>
    <lineage>
        <taxon>Bacteria</taxon>
        <taxon>Pseudomonadati</taxon>
        <taxon>Pseudomonadota</taxon>
        <taxon>Betaproteobacteria</taxon>
        <taxon>Burkholderiales</taxon>
        <taxon>Comamonadaceae</taxon>
        <taxon>Comamonas</taxon>
    </lineage>
</organism>
<dbReference type="EMBL" id="JACSQK010000002">
    <property type="protein sequence ID" value="MBD7959689.1"/>
    <property type="molecule type" value="Genomic_DNA"/>
</dbReference>
<dbReference type="PANTHER" id="PTHR34138:SF1">
    <property type="entry name" value="CELL SHAPE-DETERMINING PROTEIN MREC"/>
    <property type="match status" value="1"/>
</dbReference>
<dbReference type="Gene3D" id="2.40.10.340">
    <property type="entry name" value="Rod shape-determining protein MreC, domain 1"/>
    <property type="match status" value="1"/>
</dbReference>
<dbReference type="NCBIfam" id="TIGR00219">
    <property type="entry name" value="mreC"/>
    <property type="match status" value="1"/>
</dbReference>
<sequence length="331" mass="36314">MSLRTLERDAPSQFKHGASAGTRVLLLSTLAVVLMLADVRLKLTEPLRQAVSVVLFPLQWVVMQPVQWLSSGKDYFQDLHEAQTEAVESRRLMAAMTLKAHEAERLEEENSQLRDLLALRPRLVVETVAAEVMFETPDSYTRRVVLDKGQVAGVLPGSPVMDDLGVLGQVTRVQPFSSEVTLLSDREQAIPVMVARTGARSVAYGDASNLRTDGIELRFMSNDADVQVGDELVTSGVDGVYMAGLPVARVVEVERRSQSPFMRVYCEPKARLDGARHVVVLTPLDALKAEHAPQAQRIEPTAAQTQQQREDKSAQRRASGSANLPGPGGQR</sequence>
<dbReference type="Gene3D" id="2.40.10.350">
    <property type="entry name" value="Rod shape-determining protein MreC, domain 2"/>
    <property type="match status" value="1"/>
</dbReference>
<keyword evidence="3 5" id="KW-0133">Cell shape</keyword>
<dbReference type="InterPro" id="IPR007221">
    <property type="entry name" value="MreC"/>
</dbReference>